<sequence>MLKEFKNFIMTGNVIDLAVAVILAGAVGMVVNGFVSDIMMPIIGHFAGGVNFADMKVILSEAVKAADGTVTTPENAIMYGKWVNTIINLIIVGFVLFMIVKAYNKTKAPVEEAPAAPAGPTAEELLTEIRDALKK</sequence>
<dbReference type="EMBL" id="JBHTHY010000027">
    <property type="protein sequence ID" value="MFD0799573.1"/>
    <property type="molecule type" value="Genomic_DNA"/>
</dbReference>
<dbReference type="PRINTS" id="PR01264">
    <property type="entry name" value="MECHCHANNEL"/>
</dbReference>
<evidence type="ECO:0000256" key="9">
    <source>
        <dbReference type="HAMAP-Rule" id="MF_00115"/>
    </source>
</evidence>
<evidence type="ECO:0000256" key="2">
    <source>
        <dbReference type="ARBA" id="ARBA00022448"/>
    </source>
</evidence>
<comment type="similarity">
    <text evidence="9">Belongs to the MscL family.</text>
</comment>
<dbReference type="InterPro" id="IPR036019">
    <property type="entry name" value="MscL_channel"/>
</dbReference>
<dbReference type="NCBIfam" id="TIGR00220">
    <property type="entry name" value="mscL"/>
    <property type="match status" value="1"/>
</dbReference>
<comment type="subcellular location">
    <subcellularLocation>
        <location evidence="9">Cell membrane</location>
        <topology evidence="9">Multi-pass membrane protein</topology>
    </subcellularLocation>
    <subcellularLocation>
        <location evidence="1">Membrane</location>
        <topology evidence="1">Multi-pass membrane protein</topology>
    </subcellularLocation>
</comment>
<dbReference type="Proteomes" id="UP001597012">
    <property type="component" value="Unassembled WGS sequence"/>
</dbReference>
<evidence type="ECO:0000313" key="11">
    <source>
        <dbReference type="Proteomes" id="UP001597012"/>
    </source>
</evidence>
<comment type="subunit">
    <text evidence="9">Homopentamer.</text>
</comment>
<keyword evidence="8 9" id="KW-0407">Ion channel</keyword>
<dbReference type="InterPro" id="IPR001185">
    <property type="entry name" value="MS_channel"/>
</dbReference>
<feature type="transmembrane region" description="Helical" evidence="9">
    <location>
        <begin position="12"/>
        <end position="31"/>
    </location>
</feature>
<keyword evidence="6 9" id="KW-0406">Ion transport</keyword>
<name>A0ABW3B9S5_9FLAO</name>
<evidence type="ECO:0000256" key="7">
    <source>
        <dbReference type="ARBA" id="ARBA00023136"/>
    </source>
</evidence>
<dbReference type="InterPro" id="IPR037673">
    <property type="entry name" value="MSC/AndL"/>
</dbReference>
<evidence type="ECO:0000256" key="1">
    <source>
        <dbReference type="ARBA" id="ARBA00004141"/>
    </source>
</evidence>
<protein>
    <recommendedName>
        <fullName evidence="9">Large-conductance mechanosensitive channel</fullName>
    </recommendedName>
</protein>
<dbReference type="Gene3D" id="1.10.1200.120">
    <property type="entry name" value="Large-conductance mechanosensitive channel, MscL, domain 1"/>
    <property type="match status" value="1"/>
</dbReference>
<evidence type="ECO:0000256" key="3">
    <source>
        <dbReference type="ARBA" id="ARBA00022475"/>
    </source>
</evidence>
<dbReference type="PANTHER" id="PTHR30266">
    <property type="entry name" value="MECHANOSENSITIVE CHANNEL MSCL"/>
    <property type="match status" value="1"/>
</dbReference>
<keyword evidence="7 9" id="KW-0472">Membrane</keyword>
<accession>A0ABW3B9S5</accession>
<feature type="transmembrane region" description="Helical" evidence="9">
    <location>
        <begin position="82"/>
        <end position="100"/>
    </location>
</feature>
<keyword evidence="11" id="KW-1185">Reference proteome</keyword>
<dbReference type="Pfam" id="PF01741">
    <property type="entry name" value="MscL"/>
    <property type="match status" value="1"/>
</dbReference>
<evidence type="ECO:0000313" key="10">
    <source>
        <dbReference type="EMBL" id="MFD0799573.1"/>
    </source>
</evidence>
<organism evidence="10 11">
    <name type="scientific">Maribacter chungangensis</name>
    <dbReference type="NCBI Taxonomy" id="1069117"/>
    <lineage>
        <taxon>Bacteria</taxon>
        <taxon>Pseudomonadati</taxon>
        <taxon>Bacteroidota</taxon>
        <taxon>Flavobacteriia</taxon>
        <taxon>Flavobacteriales</taxon>
        <taxon>Flavobacteriaceae</taxon>
        <taxon>Maribacter</taxon>
    </lineage>
</organism>
<dbReference type="SUPFAM" id="SSF81330">
    <property type="entry name" value="Gated mechanosensitive channel"/>
    <property type="match status" value="1"/>
</dbReference>
<evidence type="ECO:0000256" key="6">
    <source>
        <dbReference type="ARBA" id="ARBA00023065"/>
    </source>
</evidence>
<keyword evidence="5 9" id="KW-1133">Transmembrane helix</keyword>
<proteinExistence type="inferred from homology"/>
<dbReference type="RefSeq" id="WP_379936563.1">
    <property type="nucleotide sequence ID" value="NZ_JBHTHY010000027.1"/>
</dbReference>
<dbReference type="HAMAP" id="MF_00115">
    <property type="entry name" value="MscL"/>
    <property type="match status" value="1"/>
</dbReference>
<comment type="function">
    <text evidence="9">Channel that opens in response to stretch forces in the membrane lipid bilayer. May participate in the regulation of osmotic pressure changes within the cell.</text>
</comment>
<evidence type="ECO:0000256" key="4">
    <source>
        <dbReference type="ARBA" id="ARBA00022692"/>
    </source>
</evidence>
<keyword evidence="2 9" id="KW-0813">Transport</keyword>
<evidence type="ECO:0000256" key="5">
    <source>
        <dbReference type="ARBA" id="ARBA00022989"/>
    </source>
</evidence>
<evidence type="ECO:0000256" key="8">
    <source>
        <dbReference type="ARBA" id="ARBA00023303"/>
    </source>
</evidence>
<gene>
    <name evidence="9 10" type="primary">mscL</name>
    <name evidence="10" type="ORF">ACFQZJ_19035</name>
</gene>
<keyword evidence="3 9" id="KW-1003">Cell membrane</keyword>
<reference evidence="11" key="1">
    <citation type="journal article" date="2019" name="Int. J. Syst. Evol. Microbiol.">
        <title>The Global Catalogue of Microorganisms (GCM) 10K type strain sequencing project: providing services to taxonomists for standard genome sequencing and annotation.</title>
        <authorList>
            <consortium name="The Broad Institute Genomics Platform"/>
            <consortium name="The Broad Institute Genome Sequencing Center for Infectious Disease"/>
            <person name="Wu L."/>
            <person name="Ma J."/>
        </authorList>
    </citation>
    <scope>NUCLEOTIDE SEQUENCE [LARGE SCALE GENOMIC DNA]</scope>
    <source>
        <strain evidence="11">CCUG 61948</strain>
    </source>
</reference>
<comment type="caution">
    <text evidence="10">The sequence shown here is derived from an EMBL/GenBank/DDBJ whole genome shotgun (WGS) entry which is preliminary data.</text>
</comment>
<keyword evidence="4 9" id="KW-0812">Transmembrane</keyword>
<dbReference type="PANTHER" id="PTHR30266:SF2">
    <property type="entry name" value="LARGE-CONDUCTANCE MECHANOSENSITIVE CHANNEL"/>
    <property type="match status" value="1"/>
</dbReference>